<evidence type="ECO:0000259" key="6">
    <source>
        <dbReference type="PROSITE" id="PS50123"/>
    </source>
</evidence>
<dbReference type="Proteomes" id="UP000001935">
    <property type="component" value="Chromosome"/>
</dbReference>
<dbReference type="GO" id="GO:0008983">
    <property type="term" value="F:protein-glutamate O-methyltransferase activity"/>
    <property type="evidence" value="ECO:0007669"/>
    <property type="project" value="UniProtKB-EC"/>
</dbReference>
<evidence type="ECO:0000256" key="4">
    <source>
        <dbReference type="ARBA" id="ARBA00022679"/>
    </source>
</evidence>
<evidence type="ECO:0000256" key="1">
    <source>
        <dbReference type="ARBA" id="ARBA00001541"/>
    </source>
</evidence>
<keyword evidence="5" id="KW-0949">S-adenosyl-L-methionine</keyword>
<dbReference type="PROSITE" id="PS50123">
    <property type="entry name" value="CHER"/>
    <property type="match status" value="1"/>
</dbReference>
<reference evidence="7" key="1">
    <citation type="submission" date="2006-01" db="EMBL/GenBank/DDBJ databases">
        <title>Complete sequence of Anaeromyxobacter dehalogenans 2CP-C.</title>
        <authorList>
            <consortium name="US DOE Joint Genome Institute"/>
            <person name="Copeland A."/>
            <person name="Lucas S."/>
            <person name="Lapidus A."/>
            <person name="Barry K."/>
            <person name="Detter J.C."/>
            <person name="Glavina T."/>
            <person name="Hammon N."/>
            <person name="Israni S."/>
            <person name="Pitluck S."/>
            <person name="Brettin T."/>
            <person name="Bruce D."/>
            <person name="Han C."/>
            <person name="Tapia R."/>
            <person name="Gilna P."/>
            <person name="Kiss H."/>
            <person name="Schmutz J."/>
            <person name="Larimer F."/>
            <person name="Land M."/>
            <person name="Kyrpides N."/>
            <person name="Anderson I."/>
            <person name="Sanford R.A."/>
            <person name="Ritalahti K.M."/>
            <person name="Thomas H.S."/>
            <person name="Kirby J.R."/>
            <person name="Zhulin I.B."/>
            <person name="Loeffler F.E."/>
            <person name="Richardson P."/>
        </authorList>
    </citation>
    <scope>NUCLEOTIDE SEQUENCE</scope>
    <source>
        <strain evidence="7">2CP-C</strain>
    </source>
</reference>
<dbReference type="PANTHER" id="PTHR24422">
    <property type="entry name" value="CHEMOTAXIS PROTEIN METHYLTRANSFERASE"/>
    <property type="match status" value="1"/>
</dbReference>
<dbReference type="InterPro" id="IPR026024">
    <property type="entry name" value="Chemotaxis_MeTrfase_CheR"/>
</dbReference>
<dbReference type="PRINTS" id="PR00996">
    <property type="entry name" value="CHERMTFRASE"/>
</dbReference>
<dbReference type="EMBL" id="CP000251">
    <property type="protein sequence ID" value="ABC81145.1"/>
    <property type="molecule type" value="Genomic_DNA"/>
</dbReference>
<comment type="catalytic activity">
    <reaction evidence="1">
        <text>L-glutamyl-[protein] + S-adenosyl-L-methionine = [protein]-L-glutamate 5-O-methyl ester + S-adenosyl-L-homocysteine</text>
        <dbReference type="Rhea" id="RHEA:24452"/>
        <dbReference type="Rhea" id="RHEA-COMP:10208"/>
        <dbReference type="Rhea" id="RHEA-COMP:10311"/>
        <dbReference type="ChEBI" id="CHEBI:29973"/>
        <dbReference type="ChEBI" id="CHEBI:57856"/>
        <dbReference type="ChEBI" id="CHEBI:59789"/>
        <dbReference type="ChEBI" id="CHEBI:82795"/>
        <dbReference type="EC" id="2.1.1.80"/>
    </reaction>
</comment>
<accession>Q2IQR2</accession>
<dbReference type="InterPro" id="IPR029063">
    <property type="entry name" value="SAM-dependent_MTases_sf"/>
</dbReference>
<dbReference type="eggNOG" id="COG1352">
    <property type="taxonomic scope" value="Bacteria"/>
</dbReference>
<dbReference type="KEGG" id="ade:Adeh_1371"/>
<dbReference type="Gene3D" id="3.40.50.150">
    <property type="entry name" value="Vaccinia Virus protein VP39"/>
    <property type="match status" value="1"/>
</dbReference>
<dbReference type="InterPro" id="IPR050903">
    <property type="entry name" value="Bact_Chemotaxis_MeTrfase"/>
</dbReference>
<dbReference type="InterPro" id="IPR000780">
    <property type="entry name" value="CheR_MeTrfase"/>
</dbReference>
<dbReference type="SUPFAM" id="SSF53335">
    <property type="entry name" value="S-adenosyl-L-methionine-dependent methyltransferases"/>
    <property type="match status" value="1"/>
</dbReference>
<dbReference type="InterPro" id="IPR036804">
    <property type="entry name" value="CheR_N_sf"/>
</dbReference>
<sequence>MDLETYQAFQRIAHERAGIFLRPGKSALVQARLARRLRELGLGSERDYLERLRRDAGDELVRFLDAISTNFTQFFREPDHFETLVQWVRVARRAGQRRFRVWCAGCSSGEEPYTAAMVLEPELEGCDWRILATDLSTRVLARAAEAAYLDDEVAAIPAPLRARCLAARPGPGGATLHEVVPRLRERVVLRRLNLAEHPYPMQGPLDAVFCRNVMIYFDRPMRAGLVEEIERLLRPGAPLFVGHSETLAGLATRLRSERPSVYRMPEAG</sequence>
<dbReference type="InterPro" id="IPR022642">
    <property type="entry name" value="CheR_C"/>
</dbReference>
<feature type="domain" description="CheR-type methyltransferase" evidence="6">
    <location>
        <begin position="1"/>
        <end position="267"/>
    </location>
</feature>
<name>Q2IQR2_ANADE</name>
<dbReference type="PIRSF" id="PIRSF000410">
    <property type="entry name" value="CheR"/>
    <property type="match status" value="1"/>
</dbReference>
<dbReference type="AlphaFoldDB" id="Q2IQR2"/>
<dbReference type="HOGENOM" id="CLU_025854_0_0_7"/>
<dbReference type="SUPFAM" id="SSF47757">
    <property type="entry name" value="Chemotaxis receptor methyltransferase CheR, N-terminal domain"/>
    <property type="match status" value="1"/>
</dbReference>
<dbReference type="Gene3D" id="1.10.155.10">
    <property type="entry name" value="Chemotaxis receptor methyltransferase CheR, N-terminal domain"/>
    <property type="match status" value="1"/>
</dbReference>
<evidence type="ECO:0000256" key="5">
    <source>
        <dbReference type="ARBA" id="ARBA00022691"/>
    </source>
</evidence>
<evidence type="ECO:0000313" key="7">
    <source>
        <dbReference type="EMBL" id="ABC81145.1"/>
    </source>
</evidence>
<keyword evidence="3 7" id="KW-0489">Methyltransferase</keyword>
<dbReference type="OrthoDB" id="9786165at2"/>
<dbReference type="SMART" id="SM00138">
    <property type="entry name" value="MeTrc"/>
    <property type="match status" value="1"/>
</dbReference>
<gene>
    <name evidence="7" type="ordered locus">Adeh_1371</name>
</gene>
<protein>
    <recommendedName>
        <fullName evidence="2">protein-glutamate O-methyltransferase</fullName>
        <ecNumber evidence="2">2.1.1.80</ecNumber>
    </recommendedName>
</protein>
<dbReference type="Pfam" id="PF01739">
    <property type="entry name" value="CheR"/>
    <property type="match status" value="1"/>
</dbReference>
<dbReference type="EC" id="2.1.1.80" evidence="2"/>
<dbReference type="PANTHER" id="PTHR24422:SF26">
    <property type="entry name" value="CHEMOTAXIS PROTEIN METHYLTRANSFERASE"/>
    <property type="match status" value="1"/>
</dbReference>
<dbReference type="InterPro" id="IPR022641">
    <property type="entry name" value="CheR_N"/>
</dbReference>
<dbReference type="GO" id="GO:0032259">
    <property type="term" value="P:methylation"/>
    <property type="evidence" value="ECO:0007669"/>
    <property type="project" value="UniProtKB-KW"/>
</dbReference>
<evidence type="ECO:0000256" key="3">
    <source>
        <dbReference type="ARBA" id="ARBA00022603"/>
    </source>
</evidence>
<evidence type="ECO:0000256" key="2">
    <source>
        <dbReference type="ARBA" id="ARBA00012534"/>
    </source>
</evidence>
<dbReference type="RefSeq" id="WP_011420428.1">
    <property type="nucleotide sequence ID" value="NC_007760.1"/>
</dbReference>
<organism evidence="7 8">
    <name type="scientific">Anaeromyxobacter dehalogenans (strain 2CP-C)</name>
    <dbReference type="NCBI Taxonomy" id="290397"/>
    <lineage>
        <taxon>Bacteria</taxon>
        <taxon>Pseudomonadati</taxon>
        <taxon>Myxococcota</taxon>
        <taxon>Myxococcia</taxon>
        <taxon>Myxococcales</taxon>
        <taxon>Cystobacterineae</taxon>
        <taxon>Anaeromyxobacteraceae</taxon>
        <taxon>Anaeromyxobacter</taxon>
    </lineage>
</organism>
<dbReference type="Pfam" id="PF03705">
    <property type="entry name" value="CheR_N"/>
    <property type="match status" value="1"/>
</dbReference>
<proteinExistence type="predicted"/>
<evidence type="ECO:0000313" key="8">
    <source>
        <dbReference type="Proteomes" id="UP000001935"/>
    </source>
</evidence>
<keyword evidence="4 7" id="KW-0808">Transferase</keyword>
<dbReference type="STRING" id="290397.Adeh_1371"/>